<keyword evidence="2" id="KW-1185">Reference proteome</keyword>
<protein>
    <submittedName>
        <fullName evidence="1">Uncharacterized protein</fullName>
    </submittedName>
</protein>
<dbReference type="OrthoDB" id="3637273at2759"/>
<gene>
    <name evidence="1" type="ORF">MYCFIDRAFT_174129</name>
</gene>
<dbReference type="eggNOG" id="ENOG502TBMQ">
    <property type="taxonomic scope" value="Eukaryota"/>
</dbReference>
<sequence>MHLNCCPLLDSAVVDIVAHIFPDNLVLYIERYHTPDQAQISHIVRISGSESLQSEKSGIRKPRWELSPNSWVRLNPRSSKSNKILTSKYNKPFPVTLLPSAIGYYLGVKQGERQAQILNEIQALDTRDHKKRYIANSGTAMQEFARSYTFLDWHFGLVQIKHRTSLESSQLIKPAKLIPSGAYEYSLLFF</sequence>
<evidence type="ECO:0000313" key="1">
    <source>
        <dbReference type="EMBL" id="EME82568.1"/>
    </source>
</evidence>
<dbReference type="HOGENOM" id="CLU_1428546_0_0_1"/>
<organism evidence="1 2">
    <name type="scientific">Pseudocercospora fijiensis (strain CIRAD86)</name>
    <name type="common">Black leaf streak disease fungus</name>
    <name type="synonym">Mycosphaerella fijiensis</name>
    <dbReference type="NCBI Taxonomy" id="383855"/>
    <lineage>
        <taxon>Eukaryota</taxon>
        <taxon>Fungi</taxon>
        <taxon>Dikarya</taxon>
        <taxon>Ascomycota</taxon>
        <taxon>Pezizomycotina</taxon>
        <taxon>Dothideomycetes</taxon>
        <taxon>Dothideomycetidae</taxon>
        <taxon>Mycosphaerellales</taxon>
        <taxon>Mycosphaerellaceae</taxon>
        <taxon>Pseudocercospora</taxon>
    </lineage>
</organism>
<proteinExistence type="predicted"/>
<dbReference type="RefSeq" id="XP_007926063.1">
    <property type="nucleotide sequence ID" value="XM_007927872.1"/>
</dbReference>
<dbReference type="VEuPathDB" id="FungiDB:MYCFIDRAFT_174129"/>
<reference evidence="1 2" key="1">
    <citation type="journal article" date="2012" name="PLoS Pathog.">
        <title>Diverse lifestyles and strategies of plant pathogenesis encoded in the genomes of eighteen Dothideomycetes fungi.</title>
        <authorList>
            <person name="Ohm R.A."/>
            <person name="Feau N."/>
            <person name="Henrissat B."/>
            <person name="Schoch C.L."/>
            <person name="Horwitz B.A."/>
            <person name="Barry K.W."/>
            <person name="Condon B.J."/>
            <person name="Copeland A.C."/>
            <person name="Dhillon B."/>
            <person name="Glaser F."/>
            <person name="Hesse C.N."/>
            <person name="Kosti I."/>
            <person name="LaButti K."/>
            <person name="Lindquist E.A."/>
            <person name="Lucas S."/>
            <person name="Salamov A.A."/>
            <person name="Bradshaw R.E."/>
            <person name="Ciuffetti L."/>
            <person name="Hamelin R.C."/>
            <person name="Kema G.H.J."/>
            <person name="Lawrence C."/>
            <person name="Scott J.A."/>
            <person name="Spatafora J.W."/>
            <person name="Turgeon B.G."/>
            <person name="de Wit P.J.G.M."/>
            <person name="Zhong S."/>
            <person name="Goodwin S.B."/>
            <person name="Grigoriev I.V."/>
        </authorList>
    </citation>
    <scope>NUCLEOTIDE SEQUENCE [LARGE SCALE GENOMIC DNA]</scope>
    <source>
        <strain evidence="1 2">CIRAD86</strain>
    </source>
</reference>
<dbReference type="EMBL" id="KB446558">
    <property type="protein sequence ID" value="EME82568.1"/>
    <property type="molecule type" value="Genomic_DNA"/>
</dbReference>
<accession>M3AZG7</accession>
<dbReference type="Proteomes" id="UP000016932">
    <property type="component" value="Unassembled WGS sequence"/>
</dbReference>
<evidence type="ECO:0000313" key="2">
    <source>
        <dbReference type="Proteomes" id="UP000016932"/>
    </source>
</evidence>
<dbReference type="KEGG" id="pfj:MYCFIDRAFT_174129"/>
<dbReference type="GeneID" id="19333133"/>
<dbReference type="AlphaFoldDB" id="M3AZG7"/>
<name>M3AZG7_PSEFD</name>